<protein>
    <recommendedName>
        <fullName evidence="1">Dienelactone hydrolase domain-containing protein</fullName>
    </recommendedName>
</protein>
<dbReference type="EMBL" id="CAJMWW010000609">
    <property type="protein sequence ID" value="CAE6474698.1"/>
    <property type="molecule type" value="Genomic_DNA"/>
</dbReference>
<dbReference type="GO" id="GO:0016787">
    <property type="term" value="F:hydrolase activity"/>
    <property type="evidence" value="ECO:0007669"/>
    <property type="project" value="InterPro"/>
</dbReference>
<comment type="caution">
    <text evidence="2">The sequence shown here is derived from an EMBL/GenBank/DDBJ whole genome shotgun (WGS) entry which is preliminary data.</text>
</comment>
<gene>
    <name evidence="2" type="ORF">RDB_LOCUS186865</name>
</gene>
<dbReference type="InterPro" id="IPR029058">
    <property type="entry name" value="AB_hydrolase_fold"/>
</dbReference>
<sequence length="241" mass="25952">MSTIPGDNAACCTIPPVKSGYKPKGAFETINGILTYVVGDNSRKQAIIVVMDIFGMVPLTQQGCDVLSSQGFYVLMPDYLGDQALQAGDIPFDTPEKIEKRNKLFSGVGNPQARAADLIKLGEKLRSDGFTVGSLGFCWGSKVVILAGASNSIAAVAAVHPAILEPEDAAICKAALGFYPTQDEDPAEMEPFVKIAKDYKLYSDVHHGFAAARADLDNPQCKAAYEDVYQRLTAFFKKYLA</sequence>
<evidence type="ECO:0000313" key="3">
    <source>
        <dbReference type="Proteomes" id="UP000663841"/>
    </source>
</evidence>
<dbReference type="PANTHER" id="PTHR47668">
    <property type="entry name" value="DIENELACTONE HYDROLASE FAMILY PROTEIN (AFU_ORTHOLOGUE AFUA_6G01940)"/>
    <property type="match status" value="1"/>
</dbReference>
<dbReference type="SUPFAM" id="SSF53474">
    <property type="entry name" value="alpha/beta-Hydrolases"/>
    <property type="match status" value="1"/>
</dbReference>
<dbReference type="Proteomes" id="UP000663841">
    <property type="component" value="Unassembled WGS sequence"/>
</dbReference>
<dbReference type="Gene3D" id="3.40.50.1820">
    <property type="entry name" value="alpha/beta hydrolase"/>
    <property type="match status" value="1"/>
</dbReference>
<proteinExistence type="predicted"/>
<dbReference type="Pfam" id="PF01738">
    <property type="entry name" value="DLH"/>
    <property type="match status" value="1"/>
</dbReference>
<evidence type="ECO:0000259" key="1">
    <source>
        <dbReference type="Pfam" id="PF01738"/>
    </source>
</evidence>
<dbReference type="InterPro" id="IPR002925">
    <property type="entry name" value="Dienelactn_hydro"/>
</dbReference>
<evidence type="ECO:0000313" key="2">
    <source>
        <dbReference type="EMBL" id="CAE6474698.1"/>
    </source>
</evidence>
<organism evidence="2 3">
    <name type="scientific">Rhizoctonia solani</name>
    <dbReference type="NCBI Taxonomy" id="456999"/>
    <lineage>
        <taxon>Eukaryota</taxon>
        <taxon>Fungi</taxon>
        <taxon>Dikarya</taxon>
        <taxon>Basidiomycota</taxon>
        <taxon>Agaricomycotina</taxon>
        <taxon>Agaricomycetes</taxon>
        <taxon>Cantharellales</taxon>
        <taxon>Ceratobasidiaceae</taxon>
        <taxon>Rhizoctonia</taxon>
    </lineage>
</organism>
<name>A0A8H3C6Q3_9AGAM</name>
<reference evidence="2" key="1">
    <citation type="submission" date="2021-01" db="EMBL/GenBank/DDBJ databases">
        <authorList>
            <person name="Kaushik A."/>
        </authorList>
    </citation>
    <scope>NUCLEOTIDE SEQUENCE</scope>
    <source>
        <strain evidence="2">AG3-T5</strain>
    </source>
</reference>
<accession>A0A8H3C6Q3</accession>
<dbReference type="PANTHER" id="PTHR47668:SF1">
    <property type="entry name" value="DIENELACTONE HYDROLASE DOMAIN-CONTAINING PROTEIN-RELATED"/>
    <property type="match status" value="1"/>
</dbReference>
<feature type="domain" description="Dienelactone hydrolase" evidence="1">
    <location>
        <begin position="37"/>
        <end position="240"/>
    </location>
</feature>
<dbReference type="AlphaFoldDB" id="A0A8H3C6Q3"/>